<organism evidence="9 10">
    <name type="scientific">Avibacterium paragallinarum</name>
    <name type="common">Haemophilus gallinarum</name>
    <dbReference type="NCBI Taxonomy" id="728"/>
    <lineage>
        <taxon>Bacteria</taxon>
        <taxon>Pseudomonadati</taxon>
        <taxon>Pseudomonadota</taxon>
        <taxon>Gammaproteobacteria</taxon>
        <taxon>Pasteurellales</taxon>
        <taxon>Pasteurellaceae</taxon>
        <taxon>Avibacterium</taxon>
    </lineage>
</organism>
<dbReference type="RefSeq" id="WP_194751520.1">
    <property type="nucleotide sequence ID" value="NZ_JACEWB010000014.1"/>
</dbReference>
<dbReference type="PROSITE" id="PS01277">
    <property type="entry name" value="RIBONUCLEASE_PH"/>
    <property type="match status" value="1"/>
</dbReference>
<dbReference type="EC" id="2.7.7.56" evidence="6"/>
<dbReference type="HAMAP" id="MF_00564">
    <property type="entry name" value="RNase_PH"/>
    <property type="match status" value="1"/>
</dbReference>
<evidence type="ECO:0000259" key="7">
    <source>
        <dbReference type="Pfam" id="PF01138"/>
    </source>
</evidence>
<evidence type="ECO:0000256" key="4">
    <source>
        <dbReference type="ARBA" id="ARBA00022694"/>
    </source>
</evidence>
<gene>
    <name evidence="6 9" type="primary">rph</name>
    <name evidence="9" type="ORF">M5S25_07545</name>
</gene>
<proteinExistence type="inferred from homology"/>
<evidence type="ECO:0000313" key="9">
    <source>
        <dbReference type="EMBL" id="MEE6113047.1"/>
    </source>
</evidence>
<evidence type="ECO:0000256" key="3">
    <source>
        <dbReference type="ARBA" id="ARBA00022555"/>
    </source>
</evidence>
<evidence type="ECO:0000259" key="8">
    <source>
        <dbReference type="Pfam" id="PF03725"/>
    </source>
</evidence>
<dbReference type="PANTHER" id="PTHR11953:SF0">
    <property type="entry name" value="EXOSOME COMPLEX COMPONENT RRP41"/>
    <property type="match status" value="1"/>
</dbReference>
<comment type="caution">
    <text evidence="9">The sequence shown here is derived from an EMBL/GenBank/DDBJ whole genome shotgun (WGS) entry which is preliminary data.</text>
</comment>
<dbReference type="InterPro" id="IPR001247">
    <property type="entry name" value="ExoRNase_PH_dom1"/>
</dbReference>
<dbReference type="SUPFAM" id="SSF54211">
    <property type="entry name" value="Ribosomal protein S5 domain 2-like"/>
    <property type="match status" value="1"/>
</dbReference>
<dbReference type="InterPro" id="IPR027408">
    <property type="entry name" value="PNPase/RNase_PH_dom_sf"/>
</dbReference>
<dbReference type="InterPro" id="IPR018336">
    <property type="entry name" value="RNase_PH_CS"/>
</dbReference>
<comment type="similarity">
    <text evidence="1 6">Belongs to the RNase PH family.</text>
</comment>
<dbReference type="Proteomes" id="UP001352533">
    <property type="component" value="Unassembled WGS sequence"/>
</dbReference>
<feature type="binding site" evidence="6">
    <location>
        <position position="86"/>
    </location>
    <ligand>
        <name>phosphate</name>
        <dbReference type="ChEBI" id="CHEBI:43474"/>
        <note>substrate</note>
    </ligand>
</feature>
<evidence type="ECO:0000256" key="5">
    <source>
        <dbReference type="ARBA" id="ARBA00022884"/>
    </source>
</evidence>
<dbReference type="NCBIfam" id="TIGR01966">
    <property type="entry name" value="RNasePH"/>
    <property type="match status" value="1"/>
</dbReference>
<comment type="subunit">
    <text evidence="6">Homohexameric ring arranged as a trimer of dimers.</text>
</comment>
<keyword evidence="6" id="KW-0808">Transferase</keyword>
<keyword evidence="3 6" id="KW-0820">tRNA-binding</keyword>
<feature type="domain" description="Exoribonuclease phosphorolytic" evidence="7">
    <location>
        <begin position="11"/>
        <end position="140"/>
    </location>
</feature>
<dbReference type="InterPro" id="IPR050080">
    <property type="entry name" value="RNase_PH"/>
</dbReference>
<dbReference type="InterPro" id="IPR020568">
    <property type="entry name" value="Ribosomal_Su5_D2-typ_SF"/>
</dbReference>
<dbReference type="Pfam" id="PF03725">
    <property type="entry name" value="RNase_PH_C"/>
    <property type="match status" value="1"/>
</dbReference>
<keyword evidence="5" id="KW-0694">RNA-binding</keyword>
<keyword evidence="6" id="KW-0548">Nucleotidyltransferase</keyword>
<dbReference type="Pfam" id="PF01138">
    <property type="entry name" value="RNase_PH"/>
    <property type="match status" value="1"/>
</dbReference>
<dbReference type="InterPro" id="IPR036345">
    <property type="entry name" value="ExoRNase_PH_dom2_sf"/>
</dbReference>
<evidence type="ECO:0000313" key="10">
    <source>
        <dbReference type="Proteomes" id="UP001352533"/>
    </source>
</evidence>
<keyword evidence="10" id="KW-1185">Reference proteome</keyword>
<comment type="catalytic activity">
    <reaction evidence="6">
        <text>tRNA(n+1) + phosphate = tRNA(n) + a ribonucleoside 5'-diphosphate</text>
        <dbReference type="Rhea" id="RHEA:10628"/>
        <dbReference type="Rhea" id="RHEA-COMP:17343"/>
        <dbReference type="Rhea" id="RHEA-COMP:17344"/>
        <dbReference type="ChEBI" id="CHEBI:43474"/>
        <dbReference type="ChEBI" id="CHEBI:57930"/>
        <dbReference type="ChEBI" id="CHEBI:173114"/>
        <dbReference type="EC" id="2.7.7.56"/>
    </reaction>
</comment>
<evidence type="ECO:0000256" key="6">
    <source>
        <dbReference type="HAMAP-Rule" id="MF_00564"/>
    </source>
</evidence>
<keyword evidence="4 6" id="KW-0819">tRNA processing</keyword>
<feature type="domain" description="Exoribonuclease phosphorolytic" evidence="8">
    <location>
        <begin position="157"/>
        <end position="224"/>
    </location>
</feature>
<dbReference type="EMBL" id="JAMDKS010000014">
    <property type="protein sequence ID" value="MEE6113047.1"/>
    <property type="molecule type" value="Genomic_DNA"/>
</dbReference>
<comment type="function">
    <text evidence="6">Phosphorolytic 3'-5' exoribonuclease that plays an important role in tRNA 3'-end maturation. Removes nucleotide residues following the 3'-CCA terminus of tRNAs; can also add nucleotides to the ends of RNA molecules by using nucleoside diphosphates as substrates, but this may not be physiologically important. Probably plays a role in initiation of 16S rRNA degradation (leading to ribosome degradation) during starvation.</text>
</comment>
<dbReference type="InterPro" id="IPR002381">
    <property type="entry name" value="RNase_PH_bac-type"/>
</dbReference>
<reference evidence="9 10" key="1">
    <citation type="journal article" date="2022" name="Front. Microbiol.">
        <title>Commensal bacteria contribute to the growth of multidrug-resistant Avibacterium paragallinarum in chickens.</title>
        <authorList>
            <person name="Zhu J."/>
            <person name="Chen Y."/>
            <person name="Wu Y."/>
            <person name="Wang Y."/>
            <person name="Zhu K."/>
        </authorList>
    </citation>
    <scope>NUCLEOTIDE SEQUENCE [LARGE SCALE GENOMIC DNA]</scope>
    <source>
        <strain evidence="9 10">AV12</strain>
    </source>
</reference>
<accession>A0ABU7QR29</accession>
<evidence type="ECO:0000256" key="1">
    <source>
        <dbReference type="ARBA" id="ARBA00006678"/>
    </source>
</evidence>
<name>A0ABU7QR29_AVIPA</name>
<dbReference type="CDD" id="cd11362">
    <property type="entry name" value="RNase_PH_bact"/>
    <property type="match status" value="1"/>
</dbReference>
<dbReference type="Gene3D" id="3.30.230.70">
    <property type="entry name" value="GHMP Kinase, N-terminal domain"/>
    <property type="match status" value="1"/>
</dbReference>
<keyword evidence="2 6" id="KW-0698">rRNA processing</keyword>
<dbReference type="InterPro" id="IPR015847">
    <property type="entry name" value="ExoRNase_PH_dom2"/>
</dbReference>
<feature type="binding site" evidence="6">
    <location>
        <begin position="124"/>
        <end position="126"/>
    </location>
    <ligand>
        <name>phosphate</name>
        <dbReference type="ChEBI" id="CHEBI:43474"/>
        <note>substrate</note>
    </ligand>
</feature>
<sequence>MRPNDRPLNQPRPIKITRHFTKYAEGSVLVEFGETKVLCTASVDESVPRFLKGQNQGWVTAEYGMLPRSTHSRMQREAAKGKQGGRTMEIQRLIARSLRAMVDLNALGERSITLDCDVIQADGGTRTASITGACVALVDAINGLMEKGVLKTNPIKGLVAAISVGIVEGEAVCDLEYVEDSNAETDMNVVMTDDGRMIEVQGTAEGEPFSHEELLTLLDLAKQGCEVIFSAQREALEQA</sequence>
<protein>
    <recommendedName>
        <fullName evidence="6">Ribonuclease PH</fullName>
        <shortName evidence="6">RNase PH</shortName>
        <ecNumber evidence="6">2.7.7.56</ecNumber>
    </recommendedName>
    <alternativeName>
        <fullName evidence="6">tRNA nucleotidyltransferase</fullName>
    </alternativeName>
</protein>
<dbReference type="PANTHER" id="PTHR11953">
    <property type="entry name" value="EXOSOME COMPLEX COMPONENT"/>
    <property type="match status" value="1"/>
</dbReference>
<evidence type="ECO:0000256" key="2">
    <source>
        <dbReference type="ARBA" id="ARBA00022552"/>
    </source>
</evidence>
<dbReference type="SUPFAM" id="SSF55666">
    <property type="entry name" value="Ribonuclease PH domain 2-like"/>
    <property type="match status" value="1"/>
</dbReference>